<dbReference type="RefSeq" id="WP_072890017.1">
    <property type="nucleotide sequence ID" value="NZ_FRAE01000064.1"/>
</dbReference>
<keyword evidence="5" id="KW-1185">Reference proteome</keyword>
<dbReference type="OrthoDB" id="2065578at2"/>
<evidence type="ECO:0000256" key="2">
    <source>
        <dbReference type="SAM" id="MobiDB-lite"/>
    </source>
</evidence>
<evidence type="ECO:0000313" key="5">
    <source>
        <dbReference type="Proteomes" id="UP000242497"/>
    </source>
</evidence>
<dbReference type="STRING" id="1123349.SAMN02744037_02231"/>
<feature type="domain" description="SLH" evidence="3">
    <location>
        <begin position="172"/>
        <end position="237"/>
    </location>
</feature>
<sequence length="630" mass="71721">MKKFRMKKWVKSTLAIIVVVFLVLTSVMYSFGAQMFTDVTDKHWAKKYVEDMASKKIITGYSDATFKPDKSVSRTESIVMITRLFDPKEIESVYEKNKSKYEKTLKNHGILTYANWAKEEMVFALEKDILNNEQILSAFIKDGKPQNALRWEIAVYLARGLGLEDELSKVVVLGFKDSNEIPSDAKPYIDILIKKGIINGKGDYKGNFNPKNSVTRAELAKMLSIGYELAHKDDNKDSNNNDNNNNEDKKEEVLTSIEGKIYDVITYNDNVTITILNSKGNKLVFSNDKDDIGIKWGSNNASISDLKKDMEVTLTVSGNKVYSIKIKDIEVEKEGYFYNYSFETNGGKILRFKINNKYEEYKMDDDTEITLNGKDTNFYELEKEDKVKIKLLNGNLKEVKAISKELKIKGILKEISSSKLTIEKDDEIYKFEVDDDVKVERKNKDAKISDVRIGDKVELKVKYGEVKEIEADTVKKTVEGILKEIKMAQTPEITILDEDDNLKTYKLLSGFEVEVDNKSAGLYDLRINYKVELTLESGEVIKIETDEETVKESFMGKILDIDTGDNIIELENKSDGKTLYIKYNSNTIIIDEDGDKTSEKKLDDDDIISVVGEDKLGSISADKIIIIDNN</sequence>
<dbReference type="EMBL" id="FRAE01000064">
    <property type="protein sequence ID" value="SHK38375.1"/>
    <property type="molecule type" value="Genomic_DNA"/>
</dbReference>
<evidence type="ECO:0000259" key="3">
    <source>
        <dbReference type="PROSITE" id="PS51272"/>
    </source>
</evidence>
<dbReference type="AlphaFoldDB" id="A0A1M6S110"/>
<name>A0A1M6S110_9FIRM</name>
<dbReference type="Proteomes" id="UP000242497">
    <property type="component" value="Unassembled WGS sequence"/>
</dbReference>
<gene>
    <name evidence="4" type="ORF">SAMN02744037_02231</name>
</gene>
<dbReference type="InterPro" id="IPR051465">
    <property type="entry name" value="Cell_Envelope_Struct_Comp"/>
</dbReference>
<evidence type="ECO:0000313" key="4">
    <source>
        <dbReference type="EMBL" id="SHK38375.1"/>
    </source>
</evidence>
<feature type="region of interest" description="Disordered" evidence="2">
    <location>
        <begin position="232"/>
        <end position="251"/>
    </location>
</feature>
<evidence type="ECO:0000256" key="1">
    <source>
        <dbReference type="ARBA" id="ARBA00022737"/>
    </source>
</evidence>
<reference evidence="5" key="1">
    <citation type="submission" date="2016-11" db="EMBL/GenBank/DDBJ databases">
        <authorList>
            <person name="Varghese N."/>
            <person name="Submissions S."/>
        </authorList>
    </citation>
    <scope>NUCLEOTIDE SEQUENCE [LARGE SCALE GENOMIC DNA]</scope>
    <source>
        <strain evidence="5">DSM 15518</strain>
    </source>
</reference>
<protein>
    <submittedName>
        <fullName evidence="4">S-layer homology domain-containing protein</fullName>
    </submittedName>
</protein>
<dbReference type="PANTHER" id="PTHR43308:SF5">
    <property type="entry name" value="S-LAYER PROTEIN _ PEPTIDOGLYCAN ENDO-BETA-N-ACETYLGLUCOSAMINIDASE"/>
    <property type="match status" value="1"/>
</dbReference>
<dbReference type="PROSITE" id="PS51272">
    <property type="entry name" value="SLH"/>
    <property type="match status" value="2"/>
</dbReference>
<dbReference type="Pfam" id="PF00395">
    <property type="entry name" value="SLH"/>
    <property type="match status" value="2"/>
</dbReference>
<dbReference type="PANTHER" id="PTHR43308">
    <property type="entry name" value="OUTER MEMBRANE PROTEIN ALPHA-RELATED"/>
    <property type="match status" value="1"/>
</dbReference>
<dbReference type="InterPro" id="IPR001119">
    <property type="entry name" value="SLH_dom"/>
</dbReference>
<accession>A0A1M6S110</accession>
<organism evidence="4 5">
    <name type="scientific">Tepidibacter formicigenes DSM 15518</name>
    <dbReference type="NCBI Taxonomy" id="1123349"/>
    <lineage>
        <taxon>Bacteria</taxon>
        <taxon>Bacillati</taxon>
        <taxon>Bacillota</taxon>
        <taxon>Clostridia</taxon>
        <taxon>Peptostreptococcales</taxon>
        <taxon>Peptostreptococcaceae</taxon>
        <taxon>Tepidibacter</taxon>
    </lineage>
</organism>
<proteinExistence type="predicted"/>
<keyword evidence="1" id="KW-0677">Repeat</keyword>
<feature type="domain" description="SLH" evidence="3">
    <location>
        <begin position="32"/>
        <end position="95"/>
    </location>
</feature>